<evidence type="ECO:0000313" key="1">
    <source>
        <dbReference type="EMBL" id="MCR6506323.1"/>
    </source>
</evidence>
<protein>
    <submittedName>
        <fullName evidence="1">Toxin</fullName>
    </submittedName>
</protein>
<dbReference type="RefSeq" id="WP_257932503.1">
    <property type="nucleotide sequence ID" value="NZ_JAMZED010000073.1"/>
</dbReference>
<comment type="caution">
    <text evidence="1">The sequence shown here is derived from an EMBL/GenBank/DDBJ whole genome shotgun (WGS) entry which is preliminary data.</text>
</comment>
<gene>
    <name evidence="1" type="ORF">M1B79_17070</name>
</gene>
<evidence type="ECO:0000313" key="2">
    <source>
        <dbReference type="Proteomes" id="UP001143192"/>
    </source>
</evidence>
<dbReference type="EMBL" id="JAMZED010000073">
    <property type="protein sequence ID" value="MCR6506323.1"/>
    <property type="molecule type" value="Genomic_DNA"/>
</dbReference>
<organism evidence="1 2">
    <name type="scientific">Bacteroides muris</name>
    <name type="common">ex Fokt et al. 2023</name>
    <dbReference type="NCBI Taxonomy" id="2937417"/>
    <lineage>
        <taxon>Bacteria</taxon>
        <taxon>Pseudomonadati</taxon>
        <taxon>Bacteroidota</taxon>
        <taxon>Bacteroidia</taxon>
        <taxon>Bacteroidales</taxon>
        <taxon>Bacteroidaceae</taxon>
        <taxon>Bacteroides</taxon>
    </lineage>
</organism>
<dbReference type="Proteomes" id="UP001143192">
    <property type="component" value="Unassembled WGS sequence"/>
</dbReference>
<proteinExistence type="predicted"/>
<keyword evidence="2" id="KW-1185">Reference proteome</keyword>
<reference evidence="1" key="1">
    <citation type="journal article" date="2022" name="Arch. Microbiol.">
        <title>Bacteroides muris sp. nov. isolated from the cecum of wild-derived house mice.</title>
        <authorList>
            <person name="Fokt H."/>
            <person name="Unni R."/>
            <person name="Repnik U."/>
            <person name="Schmitz R.A."/>
            <person name="Bramkamp M."/>
            <person name="Baines J.F."/>
            <person name="Unterweger D."/>
        </authorList>
    </citation>
    <scope>NUCLEOTIDE SEQUENCE</scope>
    <source>
        <strain evidence="1">KH365_2</strain>
    </source>
</reference>
<accession>A0A9X2NUX2</accession>
<sequence length="117" mass="13743">MVTKEDVEKFLNNFYLKVKIFGIRFRDDREKNRNAIFDLEISPRLRETVVMSLEWKDYSEGPIIDELNNHGEMWVFGKDVKGTEVYIKITMGAPNTNTVCISFHKAEYPMSYPLKNS</sequence>
<name>A0A9X2NUX2_9BACE</name>
<dbReference type="AlphaFoldDB" id="A0A9X2NUX2"/>
<reference evidence="1" key="2">
    <citation type="submission" date="2022-04" db="EMBL/GenBank/DDBJ databases">
        <authorList>
            <person name="Fokt H."/>
            <person name="Baines J."/>
        </authorList>
    </citation>
    <scope>NUCLEOTIDE SEQUENCE</scope>
    <source>
        <strain evidence="1">KH365_2</strain>
    </source>
</reference>